<dbReference type="PANTHER" id="PTHR22948:SF76">
    <property type="entry name" value="FI20010P1-RELATED"/>
    <property type="match status" value="1"/>
</dbReference>
<dbReference type="InterPro" id="IPR002999">
    <property type="entry name" value="Tudor"/>
</dbReference>
<keyword evidence="3" id="KW-1185">Reference proteome</keyword>
<protein>
    <recommendedName>
        <fullName evidence="1">Tudor domain-containing protein</fullName>
    </recommendedName>
</protein>
<gene>
    <name evidence="2" type="ORF">ODALV1_LOCUS23274</name>
</gene>
<feature type="domain" description="Tudor" evidence="1">
    <location>
        <begin position="95"/>
        <end position="164"/>
    </location>
</feature>
<dbReference type="Pfam" id="PF00567">
    <property type="entry name" value="TUDOR"/>
    <property type="match status" value="1"/>
</dbReference>
<dbReference type="SUPFAM" id="SSF63748">
    <property type="entry name" value="Tudor/PWWP/MBT"/>
    <property type="match status" value="1"/>
</dbReference>
<comment type="caution">
    <text evidence="2">The sequence shown here is derived from an EMBL/GenBank/DDBJ whole genome shotgun (WGS) entry which is preliminary data.</text>
</comment>
<dbReference type="InterPro" id="IPR050621">
    <property type="entry name" value="Tudor_domain_containing"/>
</dbReference>
<dbReference type="Gene3D" id="2.40.50.90">
    <property type="match status" value="1"/>
</dbReference>
<dbReference type="EMBL" id="CAXLJM020000078">
    <property type="protein sequence ID" value="CAL8129553.1"/>
    <property type="molecule type" value="Genomic_DNA"/>
</dbReference>
<evidence type="ECO:0000313" key="3">
    <source>
        <dbReference type="Proteomes" id="UP001642540"/>
    </source>
</evidence>
<proteinExistence type="predicted"/>
<dbReference type="PANTHER" id="PTHR22948">
    <property type="entry name" value="TUDOR DOMAIN CONTAINING PROTEIN"/>
    <property type="match status" value="1"/>
</dbReference>
<organism evidence="2 3">
    <name type="scientific">Orchesella dallaii</name>
    <dbReference type="NCBI Taxonomy" id="48710"/>
    <lineage>
        <taxon>Eukaryota</taxon>
        <taxon>Metazoa</taxon>
        <taxon>Ecdysozoa</taxon>
        <taxon>Arthropoda</taxon>
        <taxon>Hexapoda</taxon>
        <taxon>Collembola</taxon>
        <taxon>Entomobryomorpha</taxon>
        <taxon>Entomobryoidea</taxon>
        <taxon>Orchesellidae</taxon>
        <taxon>Orchesellinae</taxon>
        <taxon>Orchesella</taxon>
    </lineage>
</organism>
<dbReference type="Proteomes" id="UP001642540">
    <property type="component" value="Unassembled WGS sequence"/>
</dbReference>
<evidence type="ECO:0000313" key="2">
    <source>
        <dbReference type="EMBL" id="CAL8129553.1"/>
    </source>
</evidence>
<name>A0ABP1RKJ2_9HEXA</name>
<evidence type="ECO:0000259" key="1">
    <source>
        <dbReference type="Pfam" id="PF00567"/>
    </source>
</evidence>
<dbReference type="Gene3D" id="2.30.30.140">
    <property type="match status" value="1"/>
</dbReference>
<sequence length="320" mass="37257">MDTFKKPLLADINSNIEWAGFQVALGTTHRCLGGAIINPSEFYLNLKVSWNPLENAQKELDDYFEETSLHHVNDGKSLIARKDDHYYYPNPETLLPGLYIAVLTKIQGKLEWYRGQILQHLVNKKYKVMLIDYGDKYNNFTIEDIRYIPQKFLKFPAQAIRCKLDFGTHLNELHLRESFWKVEEAKKFLNILEDADLSVEFRSFAVDMSLTNPILWLVKMKTYDQNGTINSERVDHGLLCALGKNWVKRQEKQIELNQQSTCIRDAPTSHFDSNALHCVHYTETFYDIEFLRLVDGDEEDSINVAMTDFNGILIPKHIFQ</sequence>
<accession>A0ABP1RKJ2</accession>
<reference evidence="2 3" key="1">
    <citation type="submission" date="2024-08" db="EMBL/GenBank/DDBJ databases">
        <authorList>
            <person name="Cucini C."/>
            <person name="Frati F."/>
        </authorList>
    </citation>
    <scope>NUCLEOTIDE SEQUENCE [LARGE SCALE GENOMIC DNA]</scope>
</reference>
<dbReference type="InterPro" id="IPR035437">
    <property type="entry name" value="SNase_OB-fold_sf"/>
</dbReference>